<organism evidence="1 2">
    <name type="scientific">Araneus ventricosus</name>
    <name type="common">Orbweaver spider</name>
    <name type="synonym">Epeira ventricosa</name>
    <dbReference type="NCBI Taxonomy" id="182803"/>
    <lineage>
        <taxon>Eukaryota</taxon>
        <taxon>Metazoa</taxon>
        <taxon>Ecdysozoa</taxon>
        <taxon>Arthropoda</taxon>
        <taxon>Chelicerata</taxon>
        <taxon>Arachnida</taxon>
        <taxon>Araneae</taxon>
        <taxon>Araneomorphae</taxon>
        <taxon>Entelegynae</taxon>
        <taxon>Araneoidea</taxon>
        <taxon>Araneidae</taxon>
        <taxon>Araneus</taxon>
    </lineage>
</organism>
<protein>
    <submittedName>
        <fullName evidence="1">Uncharacterized protein</fullName>
    </submittedName>
</protein>
<sequence>MLQRYQCCTRSFEEHYSQQAGNGLSYYKGVSLQKGSGLGGIFKSFYRMILPIFKLGAKAVGKEALRSGIDVANDLMQSKEMKASAKQRAKEAAKILTEKAADKAKKMVGGNKRKRHSKKRVISKKYRKVCAPDIFTSSKNVSSTLTLKRPSNLN</sequence>
<gene>
    <name evidence="1" type="ORF">AVEN_60988_1</name>
</gene>
<evidence type="ECO:0000313" key="2">
    <source>
        <dbReference type="Proteomes" id="UP000499080"/>
    </source>
</evidence>
<dbReference type="OrthoDB" id="5979489at2759"/>
<dbReference type="AlphaFoldDB" id="A0A4Y2DDR1"/>
<proteinExistence type="predicted"/>
<evidence type="ECO:0000313" key="1">
    <source>
        <dbReference type="EMBL" id="GBM14168.1"/>
    </source>
</evidence>
<dbReference type="Proteomes" id="UP000499080">
    <property type="component" value="Unassembled WGS sequence"/>
</dbReference>
<accession>A0A4Y2DDR1</accession>
<dbReference type="EMBL" id="BGPR01000339">
    <property type="protein sequence ID" value="GBM14168.1"/>
    <property type="molecule type" value="Genomic_DNA"/>
</dbReference>
<reference evidence="1 2" key="1">
    <citation type="journal article" date="2019" name="Sci. Rep.">
        <title>Orb-weaving spider Araneus ventricosus genome elucidates the spidroin gene catalogue.</title>
        <authorList>
            <person name="Kono N."/>
            <person name="Nakamura H."/>
            <person name="Ohtoshi R."/>
            <person name="Moran D.A.P."/>
            <person name="Shinohara A."/>
            <person name="Yoshida Y."/>
            <person name="Fujiwara M."/>
            <person name="Mori M."/>
            <person name="Tomita M."/>
            <person name="Arakawa K."/>
        </authorList>
    </citation>
    <scope>NUCLEOTIDE SEQUENCE [LARGE SCALE GENOMIC DNA]</scope>
</reference>
<keyword evidence="2" id="KW-1185">Reference proteome</keyword>
<comment type="caution">
    <text evidence="1">The sequence shown here is derived from an EMBL/GenBank/DDBJ whole genome shotgun (WGS) entry which is preliminary data.</text>
</comment>
<name>A0A4Y2DDR1_ARAVE</name>